<feature type="non-terminal residue" evidence="1">
    <location>
        <position position="1"/>
    </location>
</feature>
<organism evidence="1 2">
    <name type="scientific">Thalassiosira oceanica</name>
    <name type="common">Marine diatom</name>
    <dbReference type="NCBI Taxonomy" id="159749"/>
    <lineage>
        <taxon>Eukaryota</taxon>
        <taxon>Sar</taxon>
        <taxon>Stramenopiles</taxon>
        <taxon>Ochrophyta</taxon>
        <taxon>Bacillariophyta</taxon>
        <taxon>Coscinodiscophyceae</taxon>
        <taxon>Thalassiosirophycidae</taxon>
        <taxon>Thalassiosirales</taxon>
        <taxon>Thalassiosiraceae</taxon>
        <taxon>Thalassiosira</taxon>
    </lineage>
</organism>
<accession>K0RVT4</accession>
<dbReference type="Proteomes" id="UP000266841">
    <property type="component" value="Unassembled WGS sequence"/>
</dbReference>
<dbReference type="AlphaFoldDB" id="K0RVT4"/>
<name>K0RVT4_THAOC</name>
<proteinExistence type="predicted"/>
<reference evidence="1 2" key="1">
    <citation type="journal article" date="2012" name="Genome Biol.">
        <title>Genome and low-iron response of an oceanic diatom adapted to chronic iron limitation.</title>
        <authorList>
            <person name="Lommer M."/>
            <person name="Specht M."/>
            <person name="Roy A.S."/>
            <person name="Kraemer L."/>
            <person name="Andreson R."/>
            <person name="Gutowska M.A."/>
            <person name="Wolf J."/>
            <person name="Bergner S.V."/>
            <person name="Schilhabel M.B."/>
            <person name="Klostermeier U.C."/>
            <person name="Beiko R.G."/>
            <person name="Rosenstiel P."/>
            <person name="Hippler M."/>
            <person name="Laroche J."/>
        </authorList>
    </citation>
    <scope>NUCLEOTIDE SEQUENCE [LARGE SCALE GENOMIC DNA]</scope>
    <source>
        <strain evidence="1 2">CCMP1005</strain>
    </source>
</reference>
<comment type="caution">
    <text evidence="1">The sequence shown here is derived from an EMBL/GenBank/DDBJ whole genome shotgun (WGS) entry which is preliminary data.</text>
</comment>
<evidence type="ECO:0000313" key="1">
    <source>
        <dbReference type="EMBL" id="EJK52966.1"/>
    </source>
</evidence>
<sequence>RGALLLPPVKPDGVEGLDPLVGEAYAGPSAVPLLLAASGLPDVRAEVGEALVVLPGDVHVAFLGLVGLEVYDSLDECLADNGLALHLALETGTGRVLPESNPTSLINLMRSSEMFMIVPCV</sequence>
<evidence type="ECO:0000313" key="2">
    <source>
        <dbReference type="Proteomes" id="UP000266841"/>
    </source>
</evidence>
<dbReference type="EMBL" id="AGNL01038831">
    <property type="protein sequence ID" value="EJK52966.1"/>
    <property type="molecule type" value="Genomic_DNA"/>
</dbReference>
<gene>
    <name evidence="1" type="ORF">THAOC_27685</name>
</gene>
<protein>
    <submittedName>
        <fullName evidence="1">Uncharacterized protein</fullName>
    </submittedName>
</protein>
<keyword evidence="2" id="KW-1185">Reference proteome</keyword>